<accession>A0ABQ8L5Z0</accession>
<gene>
    <name evidence="1" type="ORF">H4Q32_026385</name>
</gene>
<comment type="caution">
    <text evidence="1">The sequence shown here is derived from an EMBL/GenBank/DDBJ whole genome shotgun (WGS) entry which is preliminary data.</text>
</comment>
<sequence length="174" mass="19964">MTDPQNDFVLWTDLSFAERADEDHHHDGPHEFSGLDVGMVTRFPLDYMHLACLGVMRKLLQFWLRGPLKFRLSFGCVDRISQSLSQMRAYIPADFARKPRSLRELDRWKDTELKQFPLYTGDAKLHGFLDSISTQIIRRLSEVEKISTVELPCKALSMQHYVGPAPDGLLATAQ</sequence>
<name>A0ABQ8L5Z0_LABRO</name>
<evidence type="ECO:0000313" key="2">
    <source>
        <dbReference type="Proteomes" id="UP000830375"/>
    </source>
</evidence>
<protein>
    <submittedName>
        <fullName evidence="1">tRNA(Ile)-lysidine synthase</fullName>
    </submittedName>
</protein>
<dbReference type="PANTHER" id="PTHR33053">
    <property type="entry name" value="PROTEIN, PUTATIVE-RELATED"/>
    <property type="match status" value="1"/>
</dbReference>
<evidence type="ECO:0000313" key="1">
    <source>
        <dbReference type="EMBL" id="KAI2646179.1"/>
    </source>
</evidence>
<reference evidence="1 2" key="1">
    <citation type="submission" date="2022-01" db="EMBL/GenBank/DDBJ databases">
        <title>A high-quality chromosome-level genome assembly of rohu carp, Labeo rohita.</title>
        <authorList>
            <person name="Arick M.A. II"/>
            <person name="Hsu C.-Y."/>
            <person name="Magbanua Z."/>
            <person name="Pechanova O."/>
            <person name="Grover C."/>
            <person name="Miller E."/>
            <person name="Thrash A."/>
            <person name="Ezzel L."/>
            <person name="Alam S."/>
            <person name="Benzie J."/>
            <person name="Hamilton M."/>
            <person name="Karsi A."/>
            <person name="Lawrence M.L."/>
            <person name="Peterson D.G."/>
        </authorList>
    </citation>
    <scope>NUCLEOTIDE SEQUENCE [LARGE SCALE GENOMIC DNA]</scope>
    <source>
        <strain evidence="2">BAU-BD-2019</strain>
        <tissue evidence="1">Blood</tissue>
    </source>
</reference>
<keyword evidence="2" id="KW-1185">Reference proteome</keyword>
<dbReference type="EMBL" id="JACTAM010001753">
    <property type="protein sequence ID" value="KAI2646179.1"/>
    <property type="molecule type" value="Genomic_DNA"/>
</dbReference>
<proteinExistence type="predicted"/>
<dbReference type="Proteomes" id="UP000830375">
    <property type="component" value="Unassembled WGS sequence"/>
</dbReference>
<organism evidence="1 2">
    <name type="scientific">Labeo rohita</name>
    <name type="common">Indian major carp</name>
    <name type="synonym">Cyprinus rohita</name>
    <dbReference type="NCBI Taxonomy" id="84645"/>
    <lineage>
        <taxon>Eukaryota</taxon>
        <taxon>Metazoa</taxon>
        <taxon>Chordata</taxon>
        <taxon>Craniata</taxon>
        <taxon>Vertebrata</taxon>
        <taxon>Euteleostomi</taxon>
        <taxon>Actinopterygii</taxon>
        <taxon>Neopterygii</taxon>
        <taxon>Teleostei</taxon>
        <taxon>Ostariophysi</taxon>
        <taxon>Cypriniformes</taxon>
        <taxon>Cyprinidae</taxon>
        <taxon>Labeoninae</taxon>
        <taxon>Labeonini</taxon>
        <taxon>Labeo</taxon>
    </lineage>
</organism>